<accession>A0A1K1T6F7</accession>
<proteinExistence type="predicted"/>
<feature type="region of interest" description="Disordered" evidence="1">
    <location>
        <begin position="82"/>
        <end position="107"/>
    </location>
</feature>
<dbReference type="Pfam" id="PF08811">
    <property type="entry name" value="DUF1800"/>
    <property type="match status" value="1"/>
</dbReference>
<dbReference type="EMBL" id="FPJG01000006">
    <property type="protein sequence ID" value="SFW92124.1"/>
    <property type="molecule type" value="Genomic_DNA"/>
</dbReference>
<evidence type="ECO:0000256" key="1">
    <source>
        <dbReference type="SAM" id="MobiDB-lite"/>
    </source>
</evidence>
<dbReference type="InterPro" id="IPR014917">
    <property type="entry name" value="DUF1800"/>
</dbReference>
<dbReference type="AlphaFoldDB" id="A0A1K1T6F7"/>
<feature type="compositionally biased region" description="Low complexity" evidence="1">
    <location>
        <begin position="82"/>
        <end position="93"/>
    </location>
</feature>
<organism evidence="2 3">
    <name type="scientific">Amycolatopsis australiensis</name>
    <dbReference type="NCBI Taxonomy" id="546364"/>
    <lineage>
        <taxon>Bacteria</taxon>
        <taxon>Bacillati</taxon>
        <taxon>Actinomycetota</taxon>
        <taxon>Actinomycetes</taxon>
        <taxon>Pseudonocardiales</taxon>
        <taxon>Pseudonocardiaceae</taxon>
        <taxon>Amycolatopsis</taxon>
    </lineage>
</organism>
<protein>
    <submittedName>
        <fullName evidence="2">Uncharacterized conserved protein, DUF1800 family</fullName>
    </submittedName>
</protein>
<evidence type="ECO:0000313" key="3">
    <source>
        <dbReference type="Proteomes" id="UP000182740"/>
    </source>
</evidence>
<sequence>MGTHLGIDVDRTIISTLQLWVGLRTASGPRARPGVARTIGCMVVLSERAAVRRLHDRLGFGPRPGDLDRGFAETRDRLLAGGPDAGAAATPMPGFGPPPGNPGKNADQAAKQLVRKQVQAQATQAVAWWLDRMAAADVASVERLTWFWHGHFATGEQKVRSPGLMLAQNQTQRDHALGSFTDLAKAMIVDPAMLLWLDGNSNKAGKPNENLSREFMELFALGVGHYTEDDVREAARALTGWTAKRDAAGAQLVAKRHDDGVKRILGASGDFDAQSFVDIVLGRPESAPFVAGRVWFRLVSATPPPPDTLNRLVAAYGRSRDIRALLRAITDEPAFHDSGTSLVKQPVEWLAGLLRALGVRPGGLDDKTRTQLLAALRGMGQVPFQPPSVGGWAAGGAWLTTSAGVARLHAAQLVAAHADLGAVAKARDKVAAIGDLLGVDAWSDRTRAALAGVAGDVRQLSTVAACAPEYVVSG</sequence>
<dbReference type="STRING" id="546364.SAMN04489730_8401"/>
<keyword evidence="3" id="KW-1185">Reference proteome</keyword>
<gene>
    <name evidence="2" type="ORF">SAMN04489730_8401</name>
</gene>
<evidence type="ECO:0000313" key="2">
    <source>
        <dbReference type="EMBL" id="SFW92124.1"/>
    </source>
</evidence>
<reference evidence="3" key="1">
    <citation type="submission" date="2016-11" db="EMBL/GenBank/DDBJ databases">
        <authorList>
            <person name="Varghese N."/>
            <person name="Submissions S."/>
        </authorList>
    </citation>
    <scope>NUCLEOTIDE SEQUENCE [LARGE SCALE GENOMIC DNA]</scope>
    <source>
        <strain evidence="3">DSM 44671</strain>
    </source>
</reference>
<dbReference type="Proteomes" id="UP000182740">
    <property type="component" value="Unassembled WGS sequence"/>
</dbReference>
<name>A0A1K1T6F7_9PSEU</name>